<protein>
    <recommendedName>
        <fullName evidence="4">Carbon storage regulator</fullName>
    </recommendedName>
</protein>
<gene>
    <name evidence="2" type="ORF">ADT25_11140</name>
</gene>
<name>A0AAP1EYL7_9XANT</name>
<reference evidence="2 3" key="1">
    <citation type="submission" date="2015-07" db="EMBL/GenBank/DDBJ databases">
        <authorList>
            <consortium name="Consortium for Microbial Forensics and Genomics (microFORGE)"/>
            <person name="Knight B.M."/>
            <person name="Roberts D.P."/>
            <person name="Lin D."/>
            <person name="Hari K."/>
            <person name="Fletcher J."/>
            <person name="Melcher U."/>
            <person name="Blagden T."/>
            <person name="Winegar R.A."/>
        </authorList>
    </citation>
    <scope>NUCLEOTIDE SEQUENCE [LARGE SCALE GENOMIC DNA]</scope>
    <source>
        <strain evidence="2 3">X11-5A</strain>
    </source>
</reference>
<dbReference type="AlphaFoldDB" id="A0AAP1EYL7"/>
<dbReference type="GO" id="GO:0003723">
    <property type="term" value="F:RNA binding"/>
    <property type="evidence" value="ECO:0007669"/>
    <property type="project" value="InterPro"/>
</dbReference>
<evidence type="ECO:0000256" key="1">
    <source>
        <dbReference type="ARBA" id="ARBA00023159"/>
    </source>
</evidence>
<proteinExistence type="predicted"/>
<dbReference type="GO" id="GO:0006402">
    <property type="term" value="P:mRNA catabolic process"/>
    <property type="evidence" value="ECO:0007669"/>
    <property type="project" value="InterPro"/>
</dbReference>
<evidence type="ECO:0000313" key="2">
    <source>
        <dbReference type="EMBL" id="KOR44301.1"/>
    </source>
</evidence>
<dbReference type="GO" id="GO:0006109">
    <property type="term" value="P:regulation of carbohydrate metabolic process"/>
    <property type="evidence" value="ECO:0007669"/>
    <property type="project" value="InterPro"/>
</dbReference>
<dbReference type="SUPFAM" id="SSF117130">
    <property type="entry name" value="CsrA-like"/>
    <property type="match status" value="1"/>
</dbReference>
<accession>A0AAP1EYL7</accession>
<evidence type="ECO:0008006" key="4">
    <source>
        <dbReference type="Google" id="ProtNLM"/>
    </source>
</evidence>
<dbReference type="Gene3D" id="2.60.40.4380">
    <property type="entry name" value="Translational regulator CsrA"/>
    <property type="match status" value="1"/>
</dbReference>
<evidence type="ECO:0000313" key="3">
    <source>
        <dbReference type="Proteomes" id="UP000036790"/>
    </source>
</evidence>
<reference evidence="2 3" key="2">
    <citation type="submission" date="2015-09" db="EMBL/GenBank/DDBJ databases">
        <title>Draft genome sequence of Xanthomonas oryzae pv. USA str. X11-5A.</title>
        <authorList>
            <person name="Knight B.M."/>
            <person name="Roberts D.P."/>
            <person name="Lin D."/>
            <person name="Hari K."/>
            <person name="Fletcher J."/>
            <person name="Melcher U."/>
            <person name="Blagden T."/>
            <person name="Winegar R.A."/>
        </authorList>
    </citation>
    <scope>NUCLEOTIDE SEQUENCE [LARGE SCALE GENOMIC DNA]</scope>
    <source>
        <strain evidence="2 3">X11-5A</strain>
    </source>
</reference>
<comment type="caution">
    <text evidence="2">The sequence shown here is derived from an EMBL/GenBank/DDBJ whole genome shotgun (WGS) entry which is preliminary data.</text>
</comment>
<organism evidence="2 3">
    <name type="scientific">Xanthomonas oryzae</name>
    <dbReference type="NCBI Taxonomy" id="347"/>
    <lineage>
        <taxon>Bacteria</taxon>
        <taxon>Pseudomonadati</taxon>
        <taxon>Pseudomonadota</taxon>
        <taxon>Gammaproteobacteria</taxon>
        <taxon>Lysobacterales</taxon>
        <taxon>Lysobacteraceae</taxon>
        <taxon>Xanthomonas</taxon>
    </lineage>
</organism>
<dbReference type="InterPro" id="IPR036107">
    <property type="entry name" value="CsrA_sf"/>
</dbReference>
<sequence>MAEEETIHIGHAIEIHLVRAQDGRVVLSILAPRSLSIDRAKHLQPPAPTNNVNAQTFAN</sequence>
<dbReference type="InterPro" id="IPR003751">
    <property type="entry name" value="CsrA"/>
</dbReference>
<dbReference type="Proteomes" id="UP000036790">
    <property type="component" value="Unassembled WGS sequence"/>
</dbReference>
<dbReference type="EMBL" id="LHUJ01000198">
    <property type="protein sequence ID" value="KOR44301.1"/>
    <property type="molecule type" value="Genomic_DNA"/>
</dbReference>
<keyword evidence="1" id="KW-0010">Activator</keyword>
<dbReference type="Pfam" id="PF02599">
    <property type="entry name" value="CsrA"/>
    <property type="match status" value="1"/>
</dbReference>